<organism evidence="2 3">
    <name type="scientific">Pomacea canaliculata</name>
    <name type="common">Golden apple snail</name>
    <dbReference type="NCBI Taxonomy" id="400727"/>
    <lineage>
        <taxon>Eukaryota</taxon>
        <taxon>Metazoa</taxon>
        <taxon>Spiralia</taxon>
        <taxon>Lophotrochozoa</taxon>
        <taxon>Mollusca</taxon>
        <taxon>Gastropoda</taxon>
        <taxon>Caenogastropoda</taxon>
        <taxon>Architaenioglossa</taxon>
        <taxon>Ampullarioidea</taxon>
        <taxon>Ampullariidae</taxon>
        <taxon>Pomacea</taxon>
    </lineage>
</organism>
<dbReference type="PANTHER" id="PTHR31393:SF2">
    <property type="entry name" value="CHROMOSOME 7 OPEN READING FRAME 31"/>
    <property type="match status" value="1"/>
</dbReference>
<feature type="region of interest" description="Disordered" evidence="1">
    <location>
        <begin position="1"/>
        <end position="31"/>
    </location>
</feature>
<gene>
    <name evidence="2" type="ORF">C0Q70_02929</name>
</gene>
<dbReference type="OrthoDB" id="10040207at2759"/>
<evidence type="ECO:0000313" key="3">
    <source>
        <dbReference type="Proteomes" id="UP000245119"/>
    </source>
</evidence>
<feature type="region of interest" description="Disordered" evidence="1">
    <location>
        <begin position="693"/>
        <end position="714"/>
    </location>
</feature>
<feature type="region of interest" description="Disordered" evidence="1">
    <location>
        <begin position="581"/>
        <end position="600"/>
    </location>
</feature>
<dbReference type="EMBL" id="PZQS01000002">
    <property type="protein sequence ID" value="PVD35960.1"/>
    <property type="molecule type" value="Genomic_DNA"/>
</dbReference>
<protein>
    <submittedName>
        <fullName evidence="2">Uncharacterized protein</fullName>
    </submittedName>
</protein>
<reference evidence="2 3" key="1">
    <citation type="submission" date="2018-04" db="EMBL/GenBank/DDBJ databases">
        <title>The genome of golden apple snail Pomacea canaliculata provides insight into stress tolerance and invasive adaptation.</title>
        <authorList>
            <person name="Liu C."/>
            <person name="Liu B."/>
            <person name="Ren Y."/>
            <person name="Zhang Y."/>
            <person name="Wang H."/>
            <person name="Li S."/>
            <person name="Jiang F."/>
            <person name="Yin L."/>
            <person name="Zhang G."/>
            <person name="Qian W."/>
            <person name="Fan W."/>
        </authorList>
    </citation>
    <scope>NUCLEOTIDE SEQUENCE [LARGE SCALE GENOMIC DNA]</scope>
    <source>
        <strain evidence="2">SZHN2017</strain>
        <tissue evidence="2">Muscle</tissue>
    </source>
</reference>
<accession>A0A2T7PRE5</accession>
<evidence type="ECO:0000313" key="2">
    <source>
        <dbReference type="EMBL" id="PVD35960.1"/>
    </source>
</evidence>
<evidence type="ECO:0000256" key="1">
    <source>
        <dbReference type="SAM" id="MobiDB-lite"/>
    </source>
</evidence>
<comment type="caution">
    <text evidence="2">The sequence shown here is derived from an EMBL/GenBank/DDBJ whole genome shotgun (WGS) entry which is preliminary data.</text>
</comment>
<sequence length="823" mass="94035">MTSLELFRQSEYSPREQNEWGTGQPKEHRDLWVPRNATWTYTGEPNEQRYTLTQLKRSNIRSTDELVPRPQDSVMVKDLINLPFPAEHPYSSHIPRFAVFPKFDSPEDPKRGVAARSEMPINAEMPAQPYDILVLEKTKGSGTRHVIQAQPKDSEREPLYWPGENFFDQQVKGHGGRQQFYPFPPKGITPNLQSRPEEMKVSLRTANVLHNLERSHWMTSYDLDYTGLGPSNPLSLDNLDSKLTTKIMTRLDDDKLYPHFINTFDPPRGMEGRLSRKITPAPAAQRVLESSKPENPGYKRKPTLNEREEYRLLHGTEYVNLPDTSSSPSQDMRWRELDLEARPGPCLEKIEKAKAKQFDVAFTPPGTPLPPDEFNLIDSKTKRDEVIQEIEAYNRWKLLNMQAPDHNITALRNKYEALFDKELPDTFYNHGSRYNEERAGLYKTSYDPHLLTLNLSASTPEIINTLPFNSQGQTLKAEQGSHLSKDLRESLKWSRNLSLSAPDLRSDYEGQEMLQAYKDLTRQQQRQLLPPAPHQASTQIQEKDLLQNNSTMGNSYNTLKFLQENELECCVRSDPKTLMSSENKSLSRVRSRSVPRPSKNVQFSRSVTVATMSPNTIPVLSVETQPLSGEEVQDQDKTNTTEYTSTHAMYNANNTLNPKRVRGTHDIPAVFSSLPGKLAAVIRDKEDTQVFTNQSSLSGLKGQRPATSSGLYKSESRDQFESLSTNFMPTNLTASTSFVSSYQNQFPVYNLTYKHDPRFDWEPGSGIPRPQSSLLHLQESFVKSKVRQKFHEQFPEINPDLRFNIIKGKKHSFGGFNAQVIRG</sequence>
<name>A0A2T7PRE5_POMCA</name>
<dbReference type="Proteomes" id="UP000245119">
    <property type="component" value="Linkage Group LG2"/>
</dbReference>
<dbReference type="OMA" id="AVFPKFD"/>
<dbReference type="InterPro" id="IPR027886">
    <property type="entry name" value="SPMIP4"/>
</dbReference>
<dbReference type="GO" id="GO:0005813">
    <property type="term" value="C:centrosome"/>
    <property type="evidence" value="ECO:0007669"/>
    <property type="project" value="TreeGrafter"/>
</dbReference>
<keyword evidence="3" id="KW-1185">Reference proteome</keyword>
<dbReference type="PANTHER" id="PTHR31393">
    <property type="entry name" value="C5ORF31"/>
    <property type="match status" value="1"/>
</dbReference>
<dbReference type="Pfam" id="PF15093">
    <property type="entry name" value="SPMIP4-like"/>
    <property type="match status" value="1"/>
</dbReference>
<proteinExistence type="predicted"/>
<dbReference type="AlphaFoldDB" id="A0A2T7PRE5"/>